<protein>
    <submittedName>
        <fullName evidence="1">Uncharacterized protein</fullName>
    </submittedName>
</protein>
<evidence type="ECO:0000313" key="2">
    <source>
        <dbReference type="Proteomes" id="UP001212123"/>
    </source>
</evidence>
<sequence>MQPGGRIGLDFEIHPGGKTAISLNRDLRYHFGNVYRVGHHLRNAIATTIRHFHNIKLPRPVSVSSTTSQYDIESIAEQVSKLSPLFFQNEFTKATPDIKFYRGSENAELIVNTPGSKYMPWSG</sequence>
<evidence type="ECO:0000313" key="1">
    <source>
        <dbReference type="EMBL" id="MDB9485311.1"/>
    </source>
</evidence>
<comment type="caution">
    <text evidence="1">The sequence shown here is derived from an EMBL/GenBank/DDBJ whole genome shotgun (WGS) entry which is preliminary data.</text>
</comment>
<gene>
    <name evidence="1" type="ORF">PN492_01900</name>
</gene>
<accession>A0ABT5A059</accession>
<reference evidence="1 2" key="1">
    <citation type="submission" date="2023-01" db="EMBL/GenBank/DDBJ databases">
        <title>Genomes from the Australian National Cyanobacteria Reference Collection.</title>
        <authorList>
            <person name="Willis A."/>
            <person name="Lee E.M.F."/>
        </authorList>
    </citation>
    <scope>NUCLEOTIDE SEQUENCE [LARGE SCALE GENOMIC DNA]</scope>
    <source>
        <strain evidence="1 2">CS-537/01</strain>
    </source>
</reference>
<dbReference type="RefSeq" id="WP_271804713.1">
    <property type="nucleotide sequence ID" value="NZ_JAQMTU010000014.1"/>
</dbReference>
<dbReference type="EMBL" id="JAQMTU010000014">
    <property type="protein sequence ID" value="MDB9485311.1"/>
    <property type="molecule type" value="Genomic_DNA"/>
</dbReference>
<name>A0ABT5A059_9CYAN</name>
<proteinExistence type="predicted"/>
<dbReference type="Proteomes" id="UP001212123">
    <property type="component" value="Unassembled WGS sequence"/>
</dbReference>
<organism evidence="1 2">
    <name type="scientific">Dolichospermum circinale CS-537/01</name>
    <dbReference type="NCBI Taxonomy" id="3021739"/>
    <lineage>
        <taxon>Bacteria</taxon>
        <taxon>Bacillati</taxon>
        <taxon>Cyanobacteriota</taxon>
        <taxon>Cyanophyceae</taxon>
        <taxon>Nostocales</taxon>
        <taxon>Aphanizomenonaceae</taxon>
        <taxon>Dolichospermum</taxon>
        <taxon>Dolichospermum circinale</taxon>
    </lineage>
</organism>
<keyword evidence="2" id="KW-1185">Reference proteome</keyword>